<keyword evidence="11 12" id="KW-0539">Nucleus</keyword>
<dbReference type="PROSITE" id="PS00344">
    <property type="entry name" value="GATA_ZN_FINGER_1"/>
    <property type="match status" value="1"/>
</dbReference>
<dbReference type="GO" id="GO:0006355">
    <property type="term" value="P:regulation of DNA-templated transcription"/>
    <property type="evidence" value="ECO:0007669"/>
    <property type="project" value="InterPro"/>
</dbReference>
<sequence length="382" mass="41574">MATGNPQPLQIRPYEGHDDHMQIPIQIDDEEGGYESDGIGGGGDDAMDEVDEIQMNSGNLVDRNVVALSSRTSELTLSFEGEVYVFHAVTPEKVQAVLLLLGGRDIPSSMPSNEVPYQNNRVAADAPRRTNLSRRIASLVRFREKRKERCFDKRIRYTVRKEVAQRMHRKNGQFASLKESYNDGPSSAAGWDPSQSSLQDDGTPRPEIVLRKCQHCGISEKATPAMRRGPAGPRSLCNACGLMWANKGTLRDLSKGGRHISYDQEPGTPIEIKPLIMGAENPSNNQDELGNPEDVSKAVNAGNENLSVIPGEGSPGETEPLPVETGNPSISKEEQENLDDLANTSEIEIPSNLDEPTEVEACLVLNDGQGFDGTSNGHGTES</sequence>
<accession>A0A9Q0H9V1</accession>
<keyword evidence="7" id="KW-0805">Transcription regulation</keyword>
<dbReference type="PROSITE" id="PS51017">
    <property type="entry name" value="CCT"/>
    <property type="match status" value="1"/>
</dbReference>
<dbReference type="SMART" id="SM00979">
    <property type="entry name" value="TIFY"/>
    <property type="match status" value="1"/>
</dbReference>
<evidence type="ECO:0000256" key="10">
    <source>
        <dbReference type="ARBA" id="ARBA00023163"/>
    </source>
</evidence>
<protein>
    <recommendedName>
        <fullName evidence="18">GATA transcription factor 24-like</fullName>
    </recommendedName>
</protein>
<dbReference type="InterPro" id="IPR000679">
    <property type="entry name" value="Znf_GATA"/>
</dbReference>
<evidence type="ECO:0000256" key="3">
    <source>
        <dbReference type="ARBA" id="ARBA00007722"/>
    </source>
</evidence>
<evidence type="ECO:0000256" key="8">
    <source>
        <dbReference type="ARBA" id="ARBA00023125"/>
    </source>
</evidence>
<dbReference type="Pfam" id="PF00320">
    <property type="entry name" value="GATA"/>
    <property type="match status" value="1"/>
</dbReference>
<comment type="similarity">
    <text evidence="3">Belongs to the type IV zinc-finger family. Class C subfamily.</text>
</comment>
<evidence type="ECO:0000256" key="12">
    <source>
        <dbReference type="PROSITE-ProRule" id="PRU00357"/>
    </source>
</evidence>
<feature type="domain" description="CCT" evidence="14">
    <location>
        <begin position="135"/>
        <end position="177"/>
    </location>
</feature>
<dbReference type="OrthoDB" id="2162994at2759"/>
<gene>
    <name evidence="16" type="ORF">NE237_022496</name>
</gene>
<keyword evidence="6" id="KW-0862">Zinc</keyword>
<dbReference type="CDD" id="cd00202">
    <property type="entry name" value="ZnF_GATA"/>
    <property type="match status" value="1"/>
</dbReference>
<dbReference type="InterPro" id="IPR010402">
    <property type="entry name" value="CCT_domain"/>
</dbReference>
<dbReference type="AlphaFoldDB" id="A0A9Q0H9V1"/>
<keyword evidence="8" id="KW-0238">DNA-binding</keyword>
<keyword evidence="10" id="KW-0804">Transcription</keyword>
<feature type="region of interest" description="Disordered" evidence="13">
    <location>
        <begin position="170"/>
        <end position="204"/>
    </location>
</feature>
<evidence type="ECO:0000256" key="11">
    <source>
        <dbReference type="ARBA" id="ARBA00023242"/>
    </source>
</evidence>
<evidence type="ECO:0000256" key="2">
    <source>
        <dbReference type="ARBA" id="ARBA00004123"/>
    </source>
</evidence>
<organism evidence="16 17">
    <name type="scientific">Protea cynaroides</name>
    <dbReference type="NCBI Taxonomy" id="273540"/>
    <lineage>
        <taxon>Eukaryota</taxon>
        <taxon>Viridiplantae</taxon>
        <taxon>Streptophyta</taxon>
        <taxon>Embryophyta</taxon>
        <taxon>Tracheophyta</taxon>
        <taxon>Spermatophyta</taxon>
        <taxon>Magnoliopsida</taxon>
        <taxon>Proteales</taxon>
        <taxon>Proteaceae</taxon>
        <taxon>Protea</taxon>
    </lineage>
</organism>
<proteinExistence type="inferred from homology"/>
<dbReference type="PANTHER" id="PTHR46125:SF7">
    <property type="entry name" value="GATA TRANSCRIPTION FACTOR 19-LIKE ISOFORM X1"/>
    <property type="match status" value="1"/>
</dbReference>
<evidence type="ECO:0008006" key="18">
    <source>
        <dbReference type="Google" id="ProtNLM"/>
    </source>
</evidence>
<evidence type="ECO:0000256" key="13">
    <source>
        <dbReference type="SAM" id="MobiDB-lite"/>
    </source>
</evidence>
<dbReference type="Pfam" id="PF06200">
    <property type="entry name" value="tify"/>
    <property type="match status" value="1"/>
</dbReference>
<dbReference type="GO" id="GO:0005634">
    <property type="term" value="C:nucleus"/>
    <property type="evidence" value="ECO:0007669"/>
    <property type="project" value="UniProtKB-SubCell"/>
</dbReference>
<keyword evidence="5" id="KW-0863">Zinc-finger</keyword>
<evidence type="ECO:0000256" key="9">
    <source>
        <dbReference type="ARBA" id="ARBA00023159"/>
    </source>
</evidence>
<evidence type="ECO:0000259" key="15">
    <source>
        <dbReference type="PROSITE" id="PS51320"/>
    </source>
</evidence>
<evidence type="ECO:0000313" key="17">
    <source>
        <dbReference type="Proteomes" id="UP001141806"/>
    </source>
</evidence>
<comment type="function">
    <text evidence="1">Transcriptional activator that specifically binds 5'-GATA-3' or 5'-GAT-3' motifs within gene promoters.</text>
</comment>
<dbReference type="InterPro" id="IPR045280">
    <property type="entry name" value="TIFY-like"/>
</dbReference>
<evidence type="ECO:0000256" key="5">
    <source>
        <dbReference type="ARBA" id="ARBA00022771"/>
    </source>
</evidence>
<dbReference type="Pfam" id="PF06203">
    <property type="entry name" value="CCT"/>
    <property type="match status" value="1"/>
</dbReference>
<comment type="caution">
    <text evidence="16">The sequence shown here is derived from an EMBL/GenBank/DDBJ whole genome shotgun (WGS) entry which is preliminary data.</text>
</comment>
<evidence type="ECO:0000256" key="1">
    <source>
        <dbReference type="ARBA" id="ARBA00002206"/>
    </source>
</evidence>
<dbReference type="PANTHER" id="PTHR46125">
    <property type="entry name" value="GATA TRANSCRIPTION FACTOR 28"/>
    <property type="match status" value="1"/>
</dbReference>
<comment type="subcellular location">
    <subcellularLocation>
        <location evidence="2 12">Nucleus</location>
    </subcellularLocation>
</comment>
<keyword evidence="4" id="KW-0479">Metal-binding</keyword>
<keyword evidence="17" id="KW-1185">Reference proteome</keyword>
<evidence type="ECO:0000259" key="14">
    <source>
        <dbReference type="PROSITE" id="PS51017"/>
    </source>
</evidence>
<evidence type="ECO:0000256" key="7">
    <source>
        <dbReference type="ARBA" id="ARBA00023015"/>
    </source>
</evidence>
<keyword evidence="9" id="KW-0010">Activator</keyword>
<dbReference type="SMART" id="SM00401">
    <property type="entry name" value="ZnF_GATA"/>
    <property type="match status" value="1"/>
</dbReference>
<dbReference type="PROSITE" id="PS51320">
    <property type="entry name" value="TIFY"/>
    <property type="match status" value="1"/>
</dbReference>
<name>A0A9Q0H9V1_9MAGN</name>
<feature type="domain" description="Tify" evidence="15">
    <location>
        <begin position="68"/>
        <end position="103"/>
    </location>
</feature>
<dbReference type="SUPFAM" id="SSF57716">
    <property type="entry name" value="Glucocorticoid receptor-like (DNA-binding domain)"/>
    <property type="match status" value="1"/>
</dbReference>
<feature type="region of interest" description="Disordered" evidence="13">
    <location>
        <begin position="306"/>
        <end position="338"/>
    </location>
</feature>
<dbReference type="InterPro" id="IPR010399">
    <property type="entry name" value="Tify_dom"/>
</dbReference>
<dbReference type="InterPro" id="IPR013088">
    <property type="entry name" value="Znf_NHR/GATA"/>
</dbReference>
<dbReference type="EMBL" id="JAMYWD010000008">
    <property type="protein sequence ID" value="KAJ4962557.1"/>
    <property type="molecule type" value="Genomic_DNA"/>
</dbReference>
<dbReference type="GO" id="GO:0008270">
    <property type="term" value="F:zinc ion binding"/>
    <property type="evidence" value="ECO:0007669"/>
    <property type="project" value="UniProtKB-KW"/>
</dbReference>
<evidence type="ECO:0000256" key="6">
    <source>
        <dbReference type="ARBA" id="ARBA00022833"/>
    </source>
</evidence>
<reference evidence="16" key="1">
    <citation type="journal article" date="2023" name="Plant J.">
        <title>The genome of the king protea, Protea cynaroides.</title>
        <authorList>
            <person name="Chang J."/>
            <person name="Duong T.A."/>
            <person name="Schoeman C."/>
            <person name="Ma X."/>
            <person name="Roodt D."/>
            <person name="Barker N."/>
            <person name="Li Z."/>
            <person name="Van de Peer Y."/>
            <person name="Mizrachi E."/>
        </authorList>
    </citation>
    <scope>NUCLEOTIDE SEQUENCE</scope>
    <source>
        <tissue evidence="16">Young leaves</tissue>
    </source>
</reference>
<dbReference type="Gene3D" id="3.30.50.10">
    <property type="entry name" value="Erythroid Transcription Factor GATA-1, subunit A"/>
    <property type="match status" value="1"/>
</dbReference>
<evidence type="ECO:0000313" key="16">
    <source>
        <dbReference type="EMBL" id="KAJ4962557.1"/>
    </source>
</evidence>
<evidence type="ECO:0000256" key="4">
    <source>
        <dbReference type="ARBA" id="ARBA00022723"/>
    </source>
</evidence>
<dbReference type="GO" id="GO:0043565">
    <property type="term" value="F:sequence-specific DNA binding"/>
    <property type="evidence" value="ECO:0007669"/>
    <property type="project" value="InterPro"/>
</dbReference>
<dbReference type="Proteomes" id="UP001141806">
    <property type="component" value="Unassembled WGS sequence"/>
</dbReference>